<dbReference type="GO" id="GO:0017000">
    <property type="term" value="P:antibiotic biosynthetic process"/>
    <property type="evidence" value="ECO:0007669"/>
    <property type="project" value="UniProtKB-ARBA"/>
</dbReference>
<dbReference type="GO" id="GO:0016705">
    <property type="term" value="F:oxidoreductase activity, acting on paired donors, with incorporation or reduction of molecular oxygen"/>
    <property type="evidence" value="ECO:0007669"/>
    <property type="project" value="InterPro"/>
</dbReference>
<keyword evidence="3 7" id="KW-0479">Metal-binding</keyword>
<dbReference type="PRINTS" id="PR00385">
    <property type="entry name" value="P450"/>
</dbReference>
<dbReference type="EMBL" id="BLPF01000002">
    <property type="protein sequence ID" value="GFJ81517.1"/>
    <property type="molecule type" value="Genomic_DNA"/>
</dbReference>
<dbReference type="PROSITE" id="PS00086">
    <property type="entry name" value="CYTOCHROME_P450"/>
    <property type="match status" value="1"/>
</dbReference>
<evidence type="ECO:0000313" key="8">
    <source>
        <dbReference type="EMBL" id="GFJ81517.1"/>
    </source>
</evidence>
<reference evidence="8 9" key="1">
    <citation type="submission" date="2020-03" db="EMBL/GenBank/DDBJ databases">
        <title>Whole genome shotgun sequence of Phytohabitans houttuyneae NBRC 108639.</title>
        <authorList>
            <person name="Komaki H."/>
            <person name="Tamura T."/>
        </authorList>
    </citation>
    <scope>NUCLEOTIDE SEQUENCE [LARGE SCALE GENOMIC DNA]</scope>
    <source>
        <strain evidence="8 9">NBRC 108639</strain>
    </source>
</reference>
<keyword evidence="6 7" id="KW-0503">Monooxygenase</keyword>
<evidence type="ECO:0000256" key="5">
    <source>
        <dbReference type="ARBA" id="ARBA00023004"/>
    </source>
</evidence>
<comment type="similarity">
    <text evidence="1 7">Belongs to the cytochrome P450 family.</text>
</comment>
<keyword evidence="2 7" id="KW-0349">Heme</keyword>
<evidence type="ECO:0000313" key="9">
    <source>
        <dbReference type="Proteomes" id="UP000482800"/>
    </source>
</evidence>
<dbReference type="Pfam" id="PF00067">
    <property type="entry name" value="p450"/>
    <property type="match status" value="2"/>
</dbReference>
<dbReference type="CDD" id="cd20625">
    <property type="entry name" value="CYP164-like"/>
    <property type="match status" value="1"/>
</dbReference>
<dbReference type="SUPFAM" id="SSF48264">
    <property type="entry name" value="Cytochrome P450"/>
    <property type="match status" value="1"/>
</dbReference>
<evidence type="ECO:0000256" key="3">
    <source>
        <dbReference type="ARBA" id="ARBA00022723"/>
    </source>
</evidence>
<dbReference type="InterPro" id="IPR036396">
    <property type="entry name" value="Cyt_P450_sf"/>
</dbReference>
<keyword evidence="4 7" id="KW-0560">Oxidoreductase</keyword>
<keyword evidence="9" id="KW-1185">Reference proteome</keyword>
<comment type="caution">
    <text evidence="8">The sequence shown here is derived from an EMBL/GenBank/DDBJ whole genome shotgun (WGS) entry which is preliminary data.</text>
</comment>
<dbReference type="PRINTS" id="PR00359">
    <property type="entry name" value="BP450"/>
</dbReference>
<dbReference type="PANTHER" id="PTHR46696">
    <property type="entry name" value="P450, PUTATIVE (EUROFUNG)-RELATED"/>
    <property type="match status" value="1"/>
</dbReference>
<evidence type="ECO:0000256" key="7">
    <source>
        <dbReference type="RuleBase" id="RU000461"/>
    </source>
</evidence>
<evidence type="ECO:0000256" key="2">
    <source>
        <dbReference type="ARBA" id="ARBA00022617"/>
    </source>
</evidence>
<evidence type="ECO:0000256" key="1">
    <source>
        <dbReference type="ARBA" id="ARBA00010617"/>
    </source>
</evidence>
<dbReference type="InterPro" id="IPR002397">
    <property type="entry name" value="Cyt_P450_B"/>
</dbReference>
<dbReference type="InterPro" id="IPR017972">
    <property type="entry name" value="Cyt_P450_CS"/>
</dbReference>
<dbReference type="PANTHER" id="PTHR46696:SF1">
    <property type="entry name" value="CYTOCHROME P450 YJIB-RELATED"/>
    <property type="match status" value="1"/>
</dbReference>
<proteinExistence type="inferred from homology"/>
<protein>
    <submittedName>
        <fullName evidence="8">Cytochrome P450</fullName>
    </submittedName>
</protein>
<accession>A0A6V8KII6</accession>
<dbReference type="GO" id="GO:0020037">
    <property type="term" value="F:heme binding"/>
    <property type="evidence" value="ECO:0007669"/>
    <property type="project" value="InterPro"/>
</dbReference>
<evidence type="ECO:0000256" key="6">
    <source>
        <dbReference type="ARBA" id="ARBA00023033"/>
    </source>
</evidence>
<name>A0A6V8KII6_9ACTN</name>
<dbReference type="AlphaFoldDB" id="A0A6V8KII6"/>
<dbReference type="InterPro" id="IPR001128">
    <property type="entry name" value="Cyt_P450"/>
</dbReference>
<gene>
    <name evidence="8" type="ORF">Phou_056970</name>
</gene>
<dbReference type="RefSeq" id="WP_173060850.1">
    <property type="nucleotide sequence ID" value="NZ_BAABGO010000023.1"/>
</dbReference>
<dbReference type="Gene3D" id="1.10.630.10">
    <property type="entry name" value="Cytochrome P450"/>
    <property type="match status" value="1"/>
</dbReference>
<dbReference type="GO" id="GO:0005506">
    <property type="term" value="F:iron ion binding"/>
    <property type="evidence" value="ECO:0007669"/>
    <property type="project" value="InterPro"/>
</dbReference>
<sequence>MTMSDQDLATTQDVLIRLMMPDAVQNPYPIYAELLEHSPIYRSQFGAYLVCRYSDAEFVLKHPELFPGVHPEAMEQMFPQAAEHEAYEVLVTSLVGSNPPKHTRLRHLVGNGFTARRVADLRASMEAWSDRMLAELVERLHAGETVDLHNSVSLPMPMHMISDLLGVPESDRRQLARQVPEMMNVVDPAASPEAVLAADAAFQDLGGYFDGLIEERRRAPRDDLVSALVSARDEGSDRLTDAELRNLLFSLWAAGFETTATAIDNAVLLLLEEPSRAAWLDTAERTAAFVDETLRYEPSVQVAPGIRFAAEAVELSGYELPEGAQVRLMLGAASRDPAAYRDPDVFDPGRTGPHPLSFGSGIHYCLGAGLARLEMGVLLPRLYKAAPNLALAGPPVRRRSVPLRDFNSLPVTLAG</sequence>
<reference evidence="8 9" key="2">
    <citation type="submission" date="2020-03" db="EMBL/GenBank/DDBJ databases">
        <authorList>
            <person name="Ichikawa N."/>
            <person name="Kimura A."/>
            <person name="Kitahashi Y."/>
            <person name="Uohara A."/>
        </authorList>
    </citation>
    <scope>NUCLEOTIDE SEQUENCE [LARGE SCALE GENOMIC DNA]</scope>
    <source>
        <strain evidence="8 9">NBRC 108639</strain>
    </source>
</reference>
<dbReference type="Proteomes" id="UP000482800">
    <property type="component" value="Unassembled WGS sequence"/>
</dbReference>
<organism evidence="8 9">
    <name type="scientific">Phytohabitans houttuyneae</name>
    <dbReference type="NCBI Taxonomy" id="1076126"/>
    <lineage>
        <taxon>Bacteria</taxon>
        <taxon>Bacillati</taxon>
        <taxon>Actinomycetota</taxon>
        <taxon>Actinomycetes</taxon>
        <taxon>Micromonosporales</taxon>
        <taxon>Micromonosporaceae</taxon>
    </lineage>
</organism>
<dbReference type="FunFam" id="1.10.630.10:FF:000018">
    <property type="entry name" value="Cytochrome P450 monooxygenase"/>
    <property type="match status" value="1"/>
</dbReference>
<dbReference type="GO" id="GO:0004497">
    <property type="term" value="F:monooxygenase activity"/>
    <property type="evidence" value="ECO:0007669"/>
    <property type="project" value="UniProtKB-KW"/>
</dbReference>
<evidence type="ECO:0000256" key="4">
    <source>
        <dbReference type="ARBA" id="ARBA00023002"/>
    </source>
</evidence>
<keyword evidence="5 7" id="KW-0408">Iron</keyword>